<dbReference type="SUPFAM" id="SSF109854">
    <property type="entry name" value="DinB/YfiT-like putative metalloenzymes"/>
    <property type="match status" value="1"/>
</dbReference>
<dbReference type="AlphaFoldDB" id="A0A455T5T7"/>
<name>A0A455T5T7_9CHLR</name>
<dbReference type="InterPro" id="IPR024775">
    <property type="entry name" value="DinB-like"/>
</dbReference>
<organism evidence="2">
    <name type="scientific">Thermogemmatispora argillosa</name>
    <dbReference type="NCBI Taxonomy" id="2045280"/>
    <lineage>
        <taxon>Bacteria</taxon>
        <taxon>Bacillati</taxon>
        <taxon>Chloroflexota</taxon>
        <taxon>Ktedonobacteria</taxon>
        <taxon>Thermogemmatisporales</taxon>
        <taxon>Thermogemmatisporaceae</taxon>
        <taxon>Thermogemmatispora</taxon>
    </lineage>
</organism>
<dbReference type="EMBL" id="AP019377">
    <property type="protein sequence ID" value="BBH95336.1"/>
    <property type="molecule type" value="Genomic_DNA"/>
</dbReference>
<evidence type="ECO:0000259" key="1">
    <source>
        <dbReference type="Pfam" id="PF12867"/>
    </source>
</evidence>
<proteinExistence type="predicted"/>
<feature type="domain" description="DinB-like" evidence="1">
    <location>
        <begin position="20"/>
        <end position="150"/>
    </location>
</feature>
<dbReference type="InterPro" id="IPR034660">
    <property type="entry name" value="DinB/YfiT-like"/>
</dbReference>
<gene>
    <name evidence="2" type="ORF">KTA_35350</name>
</gene>
<dbReference type="Gene3D" id="1.20.120.450">
    <property type="entry name" value="dinb family like domain"/>
    <property type="match status" value="1"/>
</dbReference>
<sequence length="158" mass="18043">MNASDVLKYGHLTVMKTLEGFPESAREQSGACGIWSVKDIIAHLASYELVLVDVLISFLEDDPTPYLGRFTELGRQFNEAEVAMRKGCSFDEVLQEYVSAHERTMELIARIPAETCRQTGTLPWYGDPYSLDDLLVYMYYGHKREHSAQIAAFRDRLR</sequence>
<evidence type="ECO:0000313" key="2">
    <source>
        <dbReference type="EMBL" id="BBH95336.1"/>
    </source>
</evidence>
<dbReference type="Pfam" id="PF12867">
    <property type="entry name" value="DinB_2"/>
    <property type="match status" value="1"/>
</dbReference>
<protein>
    <recommendedName>
        <fullName evidence="1">DinB-like domain-containing protein</fullName>
    </recommendedName>
</protein>
<accession>A0A455T5T7</accession>
<reference evidence="2" key="1">
    <citation type="submission" date="2018-12" db="EMBL/GenBank/DDBJ databases">
        <title>Novel natural products biosynthetic potential of the class Ktedonobacteria.</title>
        <authorList>
            <person name="Zheng Y."/>
            <person name="Saitou A."/>
            <person name="Wang C.M."/>
            <person name="Toyoda A."/>
            <person name="Minakuchi Y."/>
            <person name="Sekiguchi Y."/>
            <person name="Ueda K."/>
            <person name="Takano H."/>
            <person name="Sakai Y."/>
            <person name="Yokota A."/>
            <person name="Yabe S."/>
        </authorList>
    </citation>
    <scope>NUCLEOTIDE SEQUENCE</scope>
    <source>
        <strain evidence="2">A3-2</strain>
    </source>
</reference>